<evidence type="ECO:0000256" key="1">
    <source>
        <dbReference type="ARBA" id="ARBA00023015"/>
    </source>
</evidence>
<dbReference type="PANTHER" id="PTHR30055">
    <property type="entry name" value="HTH-TYPE TRANSCRIPTIONAL REGULATOR RUTR"/>
    <property type="match status" value="1"/>
</dbReference>
<feature type="domain" description="HTH tetR-type" evidence="6">
    <location>
        <begin position="26"/>
        <end position="86"/>
    </location>
</feature>
<dbReference type="InterPro" id="IPR001647">
    <property type="entry name" value="HTH_TetR"/>
</dbReference>
<dbReference type="Proteomes" id="UP001164305">
    <property type="component" value="Chromosome"/>
</dbReference>
<dbReference type="InterPro" id="IPR036271">
    <property type="entry name" value="Tet_transcr_reg_TetR-rel_C_sf"/>
</dbReference>
<gene>
    <name evidence="7" type="ORF">BRM3_01870</name>
</gene>
<keyword evidence="2 4" id="KW-0238">DNA-binding</keyword>
<dbReference type="SUPFAM" id="SSF46689">
    <property type="entry name" value="Homeodomain-like"/>
    <property type="match status" value="1"/>
</dbReference>
<evidence type="ECO:0000256" key="3">
    <source>
        <dbReference type="ARBA" id="ARBA00023163"/>
    </source>
</evidence>
<proteinExistence type="predicted"/>
<protein>
    <submittedName>
        <fullName evidence="7">TetR/AcrR family transcriptional regulator</fullName>
    </submittedName>
</protein>
<dbReference type="RefSeq" id="WP_263594417.1">
    <property type="nucleotide sequence ID" value="NZ_CP107020.1"/>
</dbReference>
<dbReference type="EMBL" id="CP107020">
    <property type="protein sequence ID" value="UYG17208.1"/>
    <property type="molecule type" value="Genomic_DNA"/>
</dbReference>
<keyword evidence="1" id="KW-0805">Transcription regulation</keyword>
<evidence type="ECO:0000256" key="2">
    <source>
        <dbReference type="ARBA" id="ARBA00023125"/>
    </source>
</evidence>
<evidence type="ECO:0000313" key="8">
    <source>
        <dbReference type="Proteomes" id="UP001164305"/>
    </source>
</evidence>
<dbReference type="SUPFAM" id="SSF48498">
    <property type="entry name" value="Tetracyclin repressor-like, C-terminal domain"/>
    <property type="match status" value="1"/>
</dbReference>
<evidence type="ECO:0000256" key="4">
    <source>
        <dbReference type="PROSITE-ProRule" id="PRU00335"/>
    </source>
</evidence>
<dbReference type="Gene3D" id="1.10.357.10">
    <property type="entry name" value="Tetracycline Repressor, domain 2"/>
    <property type="match status" value="1"/>
</dbReference>
<dbReference type="PROSITE" id="PS50977">
    <property type="entry name" value="HTH_TETR_2"/>
    <property type="match status" value="1"/>
</dbReference>
<dbReference type="InterPro" id="IPR050109">
    <property type="entry name" value="HTH-type_TetR-like_transc_reg"/>
</dbReference>
<dbReference type="Pfam" id="PF00440">
    <property type="entry name" value="TetR_N"/>
    <property type="match status" value="1"/>
</dbReference>
<organism evidence="7 8">
    <name type="scientific">Brachybacterium huguangmaarense</name>
    <dbReference type="NCBI Taxonomy" id="1652028"/>
    <lineage>
        <taxon>Bacteria</taxon>
        <taxon>Bacillati</taxon>
        <taxon>Actinomycetota</taxon>
        <taxon>Actinomycetes</taxon>
        <taxon>Micrococcales</taxon>
        <taxon>Dermabacteraceae</taxon>
        <taxon>Brachybacterium</taxon>
    </lineage>
</organism>
<dbReference type="InterPro" id="IPR009057">
    <property type="entry name" value="Homeodomain-like_sf"/>
</dbReference>
<reference evidence="7" key="1">
    <citation type="submission" date="2022-10" db="EMBL/GenBank/DDBJ databases">
        <title>Whole-Genome Sequencing of Brachybacterium huguangmaarense BRM-3, Isolated from Betula schmidtii.</title>
        <authorList>
            <person name="Haam D."/>
        </authorList>
    </citation>
    <scope>NUCLEOTIDE SEQUENCE</scope>
    <source>
        <strain evidence="7">BRM-3</strain>
    </source>
</reference>
<evidence type="ECO:0000256" key="5">
    <source>
        <dbReference type="SAM" id="MobiDB-lite"/>
    </source>
</evidence>
<keyword evidence="8" id="KW-1185">Reference proteome</keyword>
<accession>A0ABY6G1Y0</accession>
<feature type="region of interest" description="Disordered" evidence="5">
    <location>
        <begin position="222"/>
        <end position="241"/>
    </location>
</feature>
<name>A0ABY6G1Y0_9MICO</name>
<evidence type="ECO:0000259" key="6">
    <source>
        <dbReference type="PROSITE" id="PS50977"/>
    </source>
</evidence>
<keyword evidence="3" id="KW-0804">Transcription</keyword>
<dbReference type="Pfam" id="PF13305">
    <property type="entry name" value="TetR_C_33"/>
    <property type="match status" value="1"/>
</dbReference>
<feature type="region of interest" description="Disordered" evidence="5">
    <location>
        <begin position="1"/>
        <end position="23"/>
    </location>
</feature>
<dbReference type="PANTHER" id="PTHR30055:SF220">
    <property type="entry name" value="TETR-FAMILY REGULATORY PROTEIN"/>
    <property type="match status" value="1"/>
</dbReference>
<dbReference type="InterPro" id="IPR025996">
    <property type="entry name" value="MT1864/Rv1816-like_C"/>
</dbReference>
<evidence type="ECO:0000313" key="7">
    <source>
        <dbReference type="EMBL" id="UYG17208.1"/>
    </source>
</evidence>
<dbReference type="Gene3D" id="1.10.10.60">
    <property type="entry name" value="Homeodomain-like"/>
    <property type="match status" value="1"/>
</dbReference>
<feature type="DNA-binding region" description="H-T-H motif" evidence="4">
    <location>
        <begin position="49"/>
        <end position="68"/>
    </location>
</feature>
<sequence length="262" mass="26987">MSPTRRDGAAPAPRGGARPALRPYDDSLRDELVAAATAALTDGGPAALSVRALARDAGTSTQAVYSLFGGKEGLLDAVLAEGFAQLGIALASVAPDPDPLRALADLGRAYRAWAHESPSLYVAMFAPRGRGIDVGGLRGGRDGSRVRAQEPSAVLAAAIDGMLGPIREQAVRVVEQDRVHDPSSARARTRAEAIAHAGWAGVHGWVQLEQLRLRPLEQLRLRPGSGDGTAPAEAGGASPGAGERAFEAYLRALVTAVGTGIG</sequence>
<feature type="compositionally biased region" description="Low complexity" evidence="5">
    <location>
        <begin position="9"/>
        <end position="22"/>
    </location>
</feature>